<dbReference type="PANTHER" id="PTHR34978">
    <property type="entry name" value="POSSIBLE SENSOR-TRANSDUCER PROTEIN BLAR"/>
    <property type="match status" value="1"/>
</dbReference>
<reference evidence="10" key="1">
    <citation type="submission" date="2023-07" db="EMBL/GenBank/DDBJ databases">
        <title>Whole genome shotgun sequence of Streptomyces spororaveus NBRC 15456.</title>
        <authorList>
            <person name="Komaki H."/>
            <person name="Tamura T."/>
        </authorList>
    </citation>
    <scope>NUCLEOTIDE SEQUENCE [LARGE SCALE GENOMIC DNA]</scope>
    <source>
        <strain evidence="10">NBRC 15456</strain>
    </source>
</reference>
<keyword evidence="7" id="KW-0812">Transmembrane</keyword>
<comment type="caution">
    <text evidence="9">The sequence shown here is derived from an EMBL/GenBank/DDBJ whole genome shotgun (WGS) entry which is preliminary data.</text>
</comment>
<gene>
    <name evidence="9" type="ORF">Sspor_74610</name>
</gene>
<dbReference type="InterPro" id="IPR001915">
    <property type="entry name" value="Peptidase_M48"/>
</dbReference>
<evidence type="ECO:0000256" key="1">
    <source>
        <dbReference type="ARBA" id="ARBA00022670"/>
    </source>
</evidence>
<feature type="transmembrane region" description="Helical" evidence="7">
    <location>
        <begin position="37"/>
        <end position="65"/>
    </location>
</feature>
<evidence type="ECO:0000256" key="7">
    <source>
        <dbReference type="SAM" id="Phobius"/>
    </source>
</evidence>
<dbReference type="Proteomes" id="UP000608522">
    <property type="component" value="Unassembled WGS sequence"/>
</dbReference>
<dbReference type="InterPro" id="IPR052173">
    <property type="entry name" value="Beta-lactam_resp_regulator"/>
</dbReference>
<dbReference type="CDD" id="cd07326">
    <property type="entry name" value="M56_BlaR1_MecR1_like"/>
    <property type="match status" value="1"/>
</dbReference>
<dbReference type="Pfam" id="PF01435">
    <property type="entry name" value="Peptidase_M48"/>
    <property type="match status" value="1"/>
</dbReference>
<evidence type="ECO:0000256" key="5">
    <source>
        <dbReference type="ARBA" id="ARBA00023049"/>
    </source>
</evidence>
<keyword evidence="3 6" id="KW-0378">Hydrolase</keyword>
<protein>
    <submittedName>
        <fullName evidence="9">Peptidase M48</fullName>
    </submittedName>
</protein>
<organism evidence="9 10">
    <name type="scientific">Streptomyces spororaveus</name>
    <dbReference type="NCBI Taxonomy" id="284039"/>
    <lineage>
        <taxon>Bacteria</taxon>
        <taxon>Bacillati</taxon>
        <taxon>Actinomycetota</taxon>
        <taxon>Actinomycetes</taxon>
        <taxon>Kitasatosporales</taxon>
        <taxon>Streptomycetaceae</taxon>
        <taxon>Streptomyces</taxon>
    </lineage>
</organism>
<keyword evidence="1 6" id="KW-0645">Protease</keyword>
<accession>A0ABQ3TPJ3</accession>
<feature type="transmembrane region" description="Helical" evidence="7">
    <location>
        <begin position="278"/>
        <end position="301"/>
    </location>
</feature>
<keyword evidence="10" id="KW-1185">Reference proteome</keyword>
<keyword evidence="2" id="KW-0479">Metal-binding</keyword>
<evidence type="ECO:0000256" key="4">
    <source>
        <dbReference type="ARBA" id="ARBA00022833"/>
    </source>
</evidence>
<sequence>MTLALAVVVLTLALPWGAVPAARRLAGLLPPREACAALTGAALLLAGGTVAALIGLLHVPFLASLERIPLSHAAAEWPAAVPVAAVAGAVLAFQAVLLVRRWYERRSLLARAWASTGGAVPDGDLLVVPDAEPQAFALPGWRGRGGRVVVTTGMLKTLGPAEREVLLGHERAHLTGRHHLWSVTAYLAAAVHPALRSLRPALDFHLERWADESAASWVGDRRLAATAIARAALAAASAEKAGKSRGPLLSVNTGPVPQRVEALLRPVPVRPRARRTQAAAAGLMTAVTVSALLGLGLAYGLHEYVECAARDLLGGCRPIGWV</sequence>
<evidence type="ECO:0000313" key="10">
    <source>
        <dbReference type="Proteomes" id="UP000608522"/>
    </source>
</evidence>
<keyword evidence="5 6" id="KW-0482">Metalloprotease</keyword>
<feature type="transmembrane region" description="Helical" evidence="7">
    <location>
        <begin position="77"/>
        <end position="99"/>
    </location>
</feature>
<comment type="cofactor">
    <cofactor evidence="6">
        <name>Zn(2+)</name>
        <dbReference type="ChEBI" id="CHEBI:29105"/>
    </cofactor>
    <text evidence="6">Binds 1 zinc ion per subunit.</text>
</comment>
<evidence type="ECO:0000313" key="9">
    <source>
        <dbReference type="EMBL" id="GHI81900.1"/>
    </source>
</evidence>
<dbReference type="RefSeq" id="WP_202202946.1">
    <property type="nucleotide sequence ID" value="NZ_BAAATO010000003.1"/>
</dbReference>
<dbReference type="Gene3D" id="3.30.2010.10">
    <property type="entry name" value="Metalloproteases ('zincins'), catalytic domain"/>
    <property type="match status" value="1"/>
</dbReference>
<comment type="similarity">
    <text evidence="6">Belongs to the peptidase M48 family.</text>
</comment>
<dbReference type="PANTHER" id="PTHR34978:SF3">
    <property type="entry name" value="SLR0241 PROTEIN"/>
    <property type="match status" value="1"/>
</dbReference>
<evidence type="ECO:0000256" key="3">
    <source>
        <dbReference type="ARBA" id="ARBA00022801"/>
    </source>
</evidence>
<keyword evidence="7" id="KW-0472">Membrane</keyword>
<proteinExistence type="inferred from homology"/>
<evidence type="ECO:0000256" key="2">
    <source>
        <dbReference type="ARBA" id="ARBA00022723"/>
    </source>
</evidence>
<feature type="domain" description="Peptidase M48" evidence="8">
    <location>
        <begin position="128"/>
        <end position="185"/>
    </location>
</feature>
<dbReference type="EMBL" id="BNED01000005">
    <property type="protein sequence ID" value="GHI81900.1"/>
    <property type="molecule type" value="Genomic_DNA"/>
</dbReference>
<keyword evidence="4 6" id="KW-0862">Zinc</keyword>
<name>A0ABQ3TPJ3_9ACTN</name>
<keyword evidence="7" id="KW-1133">Transmembrane helix</keyword>
<evidence type="ECO:0000259" key="8">
    <source>
        <dbReference type="Pfam" id="PF01435"/>
    </source>
</evidence>
<evidence type="ECO:0000256" key="6">
    <source>
        <dbReference type="RuleBase" id="RU003983"/>
    </source>
</evidence>